<reference evidence="1" key="1">
    <citation type="submission" date="2021-01" db="EMBL/GenBank/DDBJ databases">
        <title>Chromosome-level genome assembly of a human fungal pathogen reveals clustering of transcriptionally co-regulated genes.</title>
        <authorList>
            <person name="Voorhies M."/>
            <person name="Cohen S."/>
            <person name="Shea T.P."/>
            <person name="Petrus S."/>
            <person name="Munoz J.F."/>
            <person name="Poplawski S."/>
            <person name="Goldman W.E."/>
            <person name="Michael T."/>
            <person name="Cuomo C.A."/>
            <person name="Sil A."/>
            <person name="Beyhan S."/>
        </authorList>
    </citation>
    <scope>NUCLEOTIDE SEQUENCE</scope>
    <source>
        <strain evidence="1">WU24</strain>
    </source>
</reference>
<evidence type="ECO:0000313" key="2">
    <source>
        <dbReference type="Proteomes" id="UP000663671"/>
    </source>
</evidence>
<proteinExistence type="predicted"/>
<dbReference type="VEuPathDB" id="FungiDB:I7I51_08620"/>
<sequence length="181" mass="20286">MSLVVVWNTACRGQSYIRMRDELGEPCRRPRGNEQTMINSTLGGARSRRNRCREAERPGTKEAGKIAISRLSLGKEGALQGGLVVGEERHTRIHRLKPHQHVPSNWLLYCTTIERCDEKGPRIGFHGDARAPLRQLDVNFFAQSQSANQKISMDPNLLLNCFSNVLAVEVEASSPHLVDED</sequence>
<evidence type="ECO:0000313" key="1">
    <source>
        <dbReference type="EMBL" id="QSS59188.1"/>
    </source>
</evidence>
<accession>A0A8A1LYC7</accession>
<dbReference type="EMBL" id="CP069109">
    <property type="protein sequence ID" value="QSS59188.1"/>
    <property type="molecule type" value="Genomic_DNA"/>
</dbReference>
<protein>
    <submittedName>
        <fullName evidence="1">Uncharacterized protein</fullName>
    </submittedName>
</protein>
<dbReference type="Proteomes" id="UP000663671">
    <property type="component" value="Chromosome 2"/>
</dbReference>
<gene>
    <name evidence="1" type="ORF">I7I51_08620</name>
</gene>
<dbReference type="AlphaFoldDB" id="A0A8A1LYC7"/>
<organism evidence="1 2">
    <name type="scientific">Ajellomyces capsulatus</name>
    <name type="common">Darling's disease fungus</name>
    <name type="synonym">Histoplasma capsulatum</name>
    <dbReference type="NCBI Taxonomy" id="5037"/>
    <lineage>
        <taxon>Eukaryota</taxon>
        <taxon>Fungi</taxon>
        <taxon>Dikarya</taxon>
        <taxon>Ascomycota</taxon>
        <taxon>Pezizomycotina</taxon>
        <taxon>Eurotiomycetes</taxon>
        <taxon>Eurotiomycetidae</taxon>
        <taxon>Onygenales</taxon>
        <taxon>Ajellomycetaceae</taxon>
        <taxon>Histoplasma</taxon>
    </lineage>
</organism>
<name>A0A8A1LYC7_AJECA</name>